<reference evidence="3 4" key="1">
    <citation type="submission" date="2017-04" db="EMBL/GenBank/DDBJ databases">
        <authorList>
            <person name="Afonso C.L."/>
            <person name="Miller P.J."/>
            <person name="Scott M.A."/>
            <person name="Spackman E."/>
            <person name="Goraichik I."/>
            <person name="Dimitrov K.M."/>
            <person name="Suarez D.L."/>
            <person name="Swayne D.E."/>
        </authorList>
    </citation>
    <scope>NUCLEOTIDE SEQUENCE [LARGE SCALE GENOMIC DNA]</scope>
    <source>
        <strain evidence="3 4">11</strain>
    </source>
</reference>
<evidence type="ECO:0000259" key="2">
    <source>
        <dbReference type="PROSITE" id="PS51782"/>
    </source>
</evidence>
<dbReference type="SMART" id="SM00257">
    <property type="entry name" value="LysM"/>
    <property type="match status" value="2"/>
</dbReference>
<dbReference type="CDD" id="cd00118">
    <property type="entry name" value="LysM"/>
    <property type="match status" value="2"/>
</dbReference>
<feature type="compositionally biased region" description="Basic residues" evidence="1">
    <location>
        <begin position="460"/>
        <end position="474"/>
    </location>
</feature>
<dbReference type="InterPro" id="IPR036779">
    <property type="entry name" value="LysM_dom_sf"/>
</dbReference>
<evidence type="ECO:0000313" key="3">
    <source>
        <dbReference type="EMBL" id="SMG58000.1"/>
    </source>
</evidence>
<feature type="domain" description="LysM" evidence="2">
    <location>
        <begin position="2"/>
        <end position="47"/>
    </location>
</feature>
<dbReference type="OrthoDB" id="2033517at2"/>
<feature type="region of interest" description="Disordered" evidence="1">
    <location>
        <begin position="152"/>
        <end position="184"/>
    </location>
</feature>
<dbReference type="STRING" id="1852522.SAMN06295960_4568"/>
<dbReference type="Pfam" id="PF01476">
    <property type="entry name" value="LysM"/>
    <property type="match status" value="2"/>
</dbReference>
<name>A0A1X7LWB3_9BACL</name>
<evidence type="ECO:0000256" key="1">
    <source>
        <dbReference type="SAM" id="MobiDB-lite"/>
    </source>
</evidence>
<feature type="domain" description="LysM" evidence="2">
    <location>
        <begin position="61"/>
        <end position="106"/>
    </location>
</feature>
<feature type="compositionally biased region" description="Polar residues" evidence="1">
    <location>
        <begin position="442"/>
        <end position="452"/>
    </location>
</feature>
<gene>
    <name evidence="3" type="ORF">SAMN06295960_4568</name>
</gene>
<protein>
    <submittedName>
        <fullName evidence="3">LysM domain-containing protein</fullName>
    </submittedName>
</protein>
<dbReference type="GO" id="GO:0008932">
    <property type="term" value="F:lytic endotransglycosylase activity"/>
    <property type="evidence" value="ECO:0007669"/>
    <property type="project" value="TreeGrafter"/>
</dbReference>
<feature type="region of interest" description="Disordered" evidence="1">
    <location>
        <begin position="268"/>
        <end position="287"/>
    </location>
</feature>
<keyword evidence="4" id="KW-1185">Reference proteome</keyword>
<proteinExistence type="predicted"/>
<feature type="region of interest" description="Disordered" evidence="1">
    <location>
        <begin position="441"/>
        <end position="495"/>
    </location>
</feature>
<dbReference type="Gene3D" id="3.10.350.10">
    <property type="entry name" value="LysM domain"/>
    <property type="match status" value="2"/>
</dbReference>
<accession>A0A1X7LWB3</accession>
<dbReference type="SUPFAM" id="SSF54106">
    <property type="entry name" value="LysM domain"/>
    <property type="match status" value="2"/>
</dbReference>
<dbReference type="EMBL" id="FXAZ01000009">
    <property type="protein sequence ID" value="SMG58000.1"/>
    <property type="molecule type" value="Genomic_DNA"/>
</dbReference>
<sequence length="495" mass="53427">MKIHIVKQGDTLYSLSKKYGVTVEEMIKLNPQLKDPNKLDVGMKVKVPSTKLPTGGYEIIHKHVVKEGDTMWKLAKAWGIPLDVMIAANPHLKNPNVLLIGQVVNIPKPKDEHAVDHVQENAGANASSPNMMAAENEAPANIAPLAANEAVPEKEKHEAKEAKESNESHEVKESNAPKMEKEANESMEVPILTEQAKNEAVIMPQAKTAPAVIENTQAKMPEKQASPVAPQILTAPTVTTTMPSIPAPSLKPTTPAPSSITAKGALTPISSSAPPNPMQPAQNCGCGGQHDEQMIAQYPLESYNNWPGYHAVSQGYANYSMAPANYSAYSGYMPMTAQQGYMGMQAGPCTCQDPYAAQVVPAQPYIEPSNWSNPYMQGMPNFAPAYTQQQGYISSANPSYTPYANVSYSPNMYGPESYAGNGNDAAAGFPSTQPREELLTEEASQIEPNTTIAPEVKKIPSAKKISKSKKKAKIRSIDSSSRQTGKKKSMPWING</sequence>
<dbReference type="RefSeq" id="WP_085498385.1">
    <property type="nucleotide sequence ID" value="NZ_FXAZ01000009.1"/>
</dbReference>
<dbReference type="InterPro" id="IPR018392">
    <property type="entry name" value="LysM"/>
</dbReference>
<dbReference type="PROSITE" id="PS51782">
    <property type="entry name" value="LYSM"/>
    <property type="match status" value="2"/>
</dbReference>
<dbReference type="PANTHER" id="PTHR33734:SF22">
    <property type="entry name" value="MEMBRANE-BOUND LYTIC MUREIN TRANSGLYCOSYLASE D"/>
    <property type="match status" value="1"/>
</dbReference>
<dbReference type="Proteomes" id="UP000193834">
    <property type="component" value="Unassembled WGS sequence"/>
</dbReference>
<organism evidence="3 4">
    <name type="scientific">Paenibacillus aquistagni</name>
    <dbReference type="NCBI Taxonomy" id="1852522"/>
    <lineage>
        <taxon>Bacteria</taxon>
        <taxon>Bacillati</taxon>
        <taxon>Bacillota</taxon>
        <taxon>Bacilli</taxon>
        <taxon>Bacillales</taxon>
        <taxon>Paenibacillaceae</taxon>
        <taxon>Paenibacillus</taxon>
    </lineage>
</organism>
<dbReference type="PANTHER" id="PTHR33734">
    <property type="entry name" value="LYSM DOMAIN-CONTAINING GPI-ANCHORED PROTEIN 2"/>
    <property type="match status" value="1"/>
</dbReference>
<dbReference type="AlphaFoldDB" id="A0A1X7LWB3"/>
<evidence type="ECO:0000313" key="4">
    <source>
        <dbReference type="Proteomes" id="UP000193834"/>
    </source>
</evidence>